<dbReference type="PANTHER" id="PTHR45868:SF19">
    <property type="entry name" value="HEAVY METAL-ASSOCIATED ISOPRENYLATED PLANT PROTEIN 37"/>
    <property type="match status" value="1"/>
</dbReference>
<comment type="caution">
    <text evidence="7">The sequence shown here is derived from an EMBL/GenBank/DDBJ whole genome shotgun (WGS) entry which is preliminary data.</text>
</comment>
<evidence type="ECO:0000256" key="2">
    <source>
        <dbReference type="ARBA" id="ARBA00022723"/>
    </source>
</evidence>
<sequence length="422" mass="46306">MPKEEDFKLLKIQTVVLKVNIHCDGCKHKVRKLLQRIEGVYTVSINEENQKVTVSGNVNSATLIKKLARSGKYAELFSHKPNNQNQKQNTPNQKNNSSNNNNNQKQQQKAPTTTTKDGNKNNKEQGKQGLMQGLTDFKSQHALHTFSSDDDDFDDDEDDYDDDDEEYDDDEAVELPFAEKMKQLNLMRQGSNPATAAAAAGAGGKKNGNGNSGGGKQKGGGNPNQKNPNVPLQGKGINGQINTKMGNPAASHLLGGNPGDVDAKRMSSMMNSSNGMMGIHGMVGANNGMQNRSSMSGFGLNQLHQQPPPMMMGGMHGHQQQGPAMMMNMRAPCNSNNGMMMMGNDSNRYMMPQQQQQQQQPQPAQMMYNRSGQMHPYTGYYQSYPSPSPSPSPYYLQNQKEGGGDYGVHLFNDENTNSCSIM</sequence>
<dbReference type="PANTHER" id="PTHR45868">
    <property type="entry name" value="HEAVY METAL-ASSOCIATED ISOPRENYLATED PLANT PROTEIN 33-RELATED"/>
    <property type="match status" value="1"/>
</dbReference>
<dbReference type="CDD" id="cd00371">
    <property type="entry name" value="HMA"/>
    <property type="match status" value="1"/>
</dbReference>
<feature type="region of interest" description="Disordered" evidence="5">
    <location>
        <begin position="77"/>
        <end position="127"/>
    </location>
</feature>
<dbReference type="SUPFAM" id="SSF55008">
    <property type="entry name" value="HMA, heavy metal-associated domain"/>
    <property type="match status" value="1"/>
</dbReference>
<accession>A0AAP0ASQ1</accession>
<keyword evidence="2" id="KW-0479">Metal-binding</keyword>
<dbReference type="GO" id="GO:0046872">
    <property type="term" value="F:metal ion binding"/>
    <property type="evidence" value="ECO:0007669"/>
    <property type="project" value="UniProtKB-KW"/>
</dbReference>
<evidence type="ECO:0000256" key="3">
    <source>
        <dbReference type="ARBA" id="ARBA00023289"/>
    </source>
</evidence>
<reference evidence="7 8" key="1">
    <citation type="journal article" date="2022" name="Nat. Plants">
        <title>Genomes of leafy and leafless Platanthera orchids illuminate the evolution of mycoheterotrophy.</title>
        <authorList>
            <person name="Li M.H."/>
            <person name="Liu K.W."/>
            <person name="Li Z."/>
            <person name="Lu H.C."/>
            <person name="Ye Q.L."/>
            <person name="Zhang D."/>
            <person name="Wang J.Y."/>
            <person name="Li Y.F."/>
            <person name="Zhong Z.M."/>
            <person name="Liu X."/>
            <person name="Yu X."/>
            <person name="Liu D.K."/>
            <person name="Tu X.D."/>
            <person name="Liu B."/>
            <person name="Hao Y."/>
            <person name="Liao X.Y."/>
            <person name="Jiang Y.T."/>
            <person name="Sun W.H."/>
            <person name="Chen J."/>
            <person name="Chen Y.Q."/>
            <person name="Ai Y."/>
            <person name="Zhai J.W."/>
            <person name="Wu S.S."/>
            <person name="Zhou Z."/>
            <person name="Hsiao Y.Y."/>
            <person name="Wu W.L."/>
            <person name="Chen Y.Y."/>
            <person name="Lin Y.F."/>
            <person name="Hsu J.L."/>
            <person name="Li C.Y."/>
            <person name="Wang Z.W."/>
            <person name="Zhao X."/>
            <person name="Zhong W.Y."/>
            <person name="Ma X.K."/>
            <person name="Ma L."/>
            <person name="Huang J."/>
            <person name="Chen G.Z."/>
            <person name="Huang M.Z."/>
            <person name="Huang L."/>
            <person name="Peng D.H."/>
            <person name="Luo Y.B."/>
            <person name="Zou S.Q."/>
            <person name="Chen S.P."/>
            <person name="Lan S."/>
            <person name="Tsai W.C."/>
            <person name="Van de Peer Y."/>
            <person name="Liu Z.J."/>
        </authorList>
    </citation>
    <scope>NUCLEOTIDE SEQUENCE [LARGE SCALE GENOMIC DNA]</scope>
    <source>
        <strain evidence="7">Lor287</strain>
    </source>
</reference>
<comment type="similarity">
    <text evidence="4">Belongs to the HIPP family.</text>
</comment>
<name>A0AAP0ASQ1_9ASPA</name>
<evidence type="ECO:0000313" key="8">
    <source>
        <dbReference type="Proteomes" id="UP001418222"/>
    </source>
</evidence>
<dbReference type="Gene3D" id="3.30.70.100">
    <property type="match status" value="1"/>
</dbReference>
<protein>
    <submittedName>
        <fullName evidence="7">Heavy metal-associated isoprenylated plant protein 26</fullName>
    </submittedName>
</protein>
<proteinExistence type="inferred from homology"/>
<dbReference type="InterPro" id="IPR036163">
    <property type="entry name" value="HMA_dom_sf"/>
</dbReference>
<keyword evidence="3" id="KW-0636">Prenylation</keyword>
<evidence type="ECO:0000256" key="5">
    <source>
        <dbReference type="SAM" id="MobiDB-lite"/>
    </source>
</evidence>
<dbReference type="AlphaFoldDB" id="A0AAP0ASQ1"/>
<feature type="region of interest" description="Disordered" evidence="5">
    <location>
        <begin position="145"/>
        <end position="170"/>
    </location>
</feature>
<dbReference type="PROSITE" id="PS50846">
    <property type="entry name" value="HMA_2"/>
    <property type="match status" value="1"/>
</dbReference>
<dbReference type="InterPro" id="IPR006121">
    <property type="entry name" value="HMA_dom"/>
</dbReference>
<organism evidence="7 8">
    <name type="scientific">Platanthera zijinensis</name>
    <dbReference type="NCBI Taxonomy" id="2320716"/>
    <lineage>
        <taxon>Eukaryota</taxon>
        <taxon>Viridiplantae</taxon>
        <taxon>Streptophyta</taxon>
        <taxon>Embryophyta</taxon>
        <taxon>Tracheophyta</taxon>
        <taxon>Spermatophyta</taxon>
        <taxon>Magnoliopsida</taxon>
        <taxon>Liliopsida</taxon>
        <taxon>Asparagales</taxon>
        <taxon>Orchidaceae</taxon>
        <taxon>Orchidoideae</taxon>
        <taxon>Orchideae</taxon>
        <taxon>Orchidinae</taxon>
        <taxon>Platanthera</taxon>
    </lineage>
</organism>
<dbReference type="EMBL" id="JBBWWQ010000021">
    <property type="protein sequence ID" value="KAK8913810.1"/>
    <property type="molecule type" value="Genomic_DNA"/>
</dbReference>
<gene>
    <name evidence="7" type="primary">HIPP26</name>
    <name evidence="7" type="ORF">KSP39_PZI024052</name>
</gene>
<feature type="region of interest" description="Disordered" evidence="5">
    <location>
        <begin position="192"/>
        <end position="264"/>
    </location>
</feature>
<feature type="compositionally biased region" description="Acidic residues" evidence="5">
    <location>
        <begin position="148"/>
        <end position="170"/>
    </location>
</feature>
<dbReference type="Pfam" id="PF00403">
    <property type="entry name" value="HMA"/>
    <property type="match status" value="1"/>
</dbReference>
<keyword evidence="8" id="KW-1185">Reference proteome</keyword>
<feature type="compositionally biased region" description="Low complexity" evidence="5">
    <location>
        <begin position="80"/>
        <end position="116"/>
    </location>
</feature>
<evidence type="ECO:0000256" key="1">
    <source>
        <dbReference type="ARBA" id="ARBA00022481"/>
    </source>
</evidence>
<evidence type="ECO:0000256" key="4">
    <source>
        <dbReference type="ARBA" id="ARBA00024045"/>
    </source>
</evidence>
<feature type="domain" description="HMA" evidence="6">
    <location>
        <begin position="12"/>
        <end position="75"/>
    </location>
</feature>
<feature type="compositionally biased region" description="Gly residues" evidence="5">
    <location>
        <begin position="201"/>
        <end position="222"/>
    </location>
</feature>
<keyword evidence="3" id="KW-0449">Lipoprotein</keyword>
<evidence type="ECO:0000313" key="7">
    <source>
        <dbReference type="EMBL" id="KAK8913810.1"/>
    </source>
</evidence>
<keyword evidence="1" id="KW-0488">Methylation</keyword>
<dbReference type="Proteomes" id="UP001418222">
    <property type="component" value="Unassembled WGS sequence"/>
</dbReference>
<evidence type="ECO:0000259" key="6">
    <source>
        <dbReference type="PROSITE" id="PS50846"/>
    </source>
</evidence>
<feature type="compositionally biased region" description="Basic and acidic residues" evidence="5">
    <location>
        <begin position="117"/>
        <end position="126"/>
    </location>
</feature>